<evidence type="ECO:0000259" key="19">
    <source>
        <dbReference type="SMART" id="SM00079"/>
    </source>
</evidence>
<feature type="chain" id="PRO_5014095452" description="Glutamate receptor" evidence="18">
    <location>
        <begin position="21"/>
        <end position="953"/>
    </location>
</feature>
<evidence type="ECO:0000256" key="4">
    <source>
        <dbReference type="ARBA" id="ARBA00022448"/>
    </source>
</evidence>
<evidence type="ECO:0000256" key="13">
    <source>
        <dbReference type="ARBA" id="ARBA00023303"/>
    </source>
</evidence>
<dbReference type="FunFam" id="3.40.50.2300:FF:000169">
    <property type="entry name" value="Glutamate receptor"/>
    <property type="match status" value="1"/>
</dbReference>
<feature type="region of interest" description="Disordered" evidence="16">
    <location>
        <begin position="854"/>
        <end position="880"/>
    </location>
</feature>
<evidence type="ECO:0000256" key="3">
    <source>
        <dbReference type="ARBA" id="ARBA00011095"/>
    </source>
</evidence>
<dbReference type="Pfam" id="PF00060">
    <property type="entry name" value="Lig_chan"/>
    <property type="match status" value="1"/>
</dbReference>
<evidence type="ECO:0000256" key="11">
    <source>
        <dbReference type="ARBA" id="ARBA00023180"/>
    </source>
</evidence>
<comment type="function">
    <text evidence="15">Glutamate-gated receptor that probably acts as non-selective cation channel.</text>
</comment>
<keyword evidence="10 15" id="KW-0675">Receptor</keyword>
<dbReference type="Gene3D" id="1.10.287.70">
    <property type="match status" value="1"/>
</dbReference>
<protein>
    <recommendedName>
        <fullName evidence="15">Glutamate receptor</fullName>
    </recommendedName>
</protein>
<dbReference type="HOGENOM" id="CLU_007358_0_2_1"/>
<organism evidence="20">
    <name type="scientific">Brachypodium distachyon</name>
    <name type="common">Purple false brome</name>
    <name type="synonym">Trachynia distachya</name>
    <dbReference type="NCBI Taxonomy" id="15368"/>
    <lineage>
        <taxon>Eukaryota</taxon>
        <taxon>Viridiplantae</taxon>
        <taxon>Streptophyta</taxon>
        <taxon>Embryophyta</taxon>
        <taxon>Tracheophyta</taxon>
        <taxon>Spermatophyta</taxon>
        <taxon>Magnoliopsida</taxon>
        <taxon>Liliopsida</taxon>
        <taxon>Poales</taxon>
        <taxon>Poaceae</taxon>
        <taxon>BOP clade</taxon>
        <taxon>Pooideae</taxon>
        <taxon>Stipodae</taxon>
        <taxon>Brachypodieae</taxon>
        <taxon>Brachypodium</taxon>
    </lineage>
</organism>
<dbReference type="GO" id="GO:0005886">
    <property type="term" value="C:plasma membrane"/>
    <property type="evidence" value="ECO:0000318"/>
    <property type="project" value="GO_Central"/>
</dbReference>
<evidence type="ECO:0000256" key="2">
    <source>
        <dbReference type="ARBA" id="ARBA00008685"/>
    </source>
</evidence>
<feature type="signal peptide" evidence="18">
    <location>
        <begin position="1"/>
        <end position="20"/>
    </location>
</feature>
<evidence type="ECO:0000256" key="1">
    <source>
        <dbReference type="ARBA" id="ARBA00004141"/>
    </source>
</evidence>
<keyword evidence="7 17" id="KW-1133">Transmembrane helix</keyword>
<evidence type="ECO:0000313" key="22">
    <source>
        <dbReference type="Proteomes" id="UP000008810"/>
    </source>
</evidence>
<dbReference type="InterPro" id="IPR001320">
    <property type="entry name" value="Iontro_rcpt_C"/>
</dbReference>
<dbReference type="PANTHER" id="PTHR34836:SF1">
    <property type="entry name" value="OS09G0428600 PROTEIN"/>
    <property type="match status" value="1"/>
</dbReference>
<keyword evidence="4 15" id="KW-0813">Transport</keyword>
<evidence type="ECO:0000256" key="15">
    <source>
        <dbReference type="PIRNR" id="PIRNR037090"/>
    </source>
</evidence>
<evidence type="ECO:0000256" key="6">
    <source>
        <dbReference type="ARBA" id="ARBA00022729"/>
    </source>
</evidence>
<dbReference type="STRING" id="15368.I1IQA7"/>
<dbReference type="Proteomes" id="UP000008810">
    <property type="component" value="Chromosome 4"/>
</dbReference>
<comment type="function">
    <text evidence="14">Glutamate-gated receptor that probably acts as a non-selective cation channel. May be involved in light-signal transduction and calcium homeostasis via the regulation of calcium influx into cells.</text>
</comment>
<dbReference type="InterPro" id="IPR017103">
    <property type="entry name" value="Iontropic_Glu_rcpt_pln"/>
</dbReference>
<feature type="compositionally biased region" description="Polar residues" evidence="16">
    <location>
        <begin position="893"/>
        <end position="903"/>
    </location>
</feature>
<comment type="subcellular location">
    <subcellularLocation>
        <location evidence="1">Membrane</location>
        <topology evidence="1">Multi-pass membrane protein</topology>
    </subcellularLocation>
</comment>
<dbReference type="GO" id="GO:0038023">
    <property type="term" value="F:signaling receptor activity"/>
    <property type="evidence" value="ECO:0000318"/>
    <property type="project" value="GO_Central"/>
</dbReference>
<dbReference type="InterPro" id="IPR015683">
    <property type="entry name" value="Ionotropic_Glu_rcpt"/>
</dbReference>
<accession>I1IQA7</accession>
<comment type="subunit">
    <text evidence="3">May form heteromers.</text>
</comment>
<feature type="region of interest" description="Disordered" evidence="16">
    <location>
        <begin position="887"/>
        <end position="906"/>
    </location>
</feature>
<dbReference type="PIRSF" id="PIRSF037090">
    <property type="entry name" value="Iontro_Glu-like_rcpt_pln"/>
    <property type="match status" value="1"/>
</dbReference>
<dbReference type="OMA" id="HGEKREN"/>
<dbReference type="SMART" id="SM00079">
    <property type="entry name" value="PBPe"/>
    <property type="match status" value="1"/>
</dbReference>
<evidence type="ECO:0000256" key="12">
    <source>
        <dbReference type="ARBA" id="ARBA00023286"/>
    </source>
</evidence>
<evidence type="ECO:0000256" key="8">
    <source>
        <dbReference type="ARBA" id="ARBA00023065"/>
    </source>
</evidence>
<reference evidence="20 21" key="1">
    <citation type="journal article" date="2010" name="Nature">
        <title>Genome sequencing and analysis of the model grass Brachypodium distachyon.</title>
        <authorList>
            <consortium name="International Brachypodium Initiative"/>
        </authorList>
    </citation>
    <scope>NUCLEOTIDE SEQUENCE [LARGE SCALE GENOMIC DNA]</scope>
    <source>
        <strain evidence="20 21">Bd21</strain>
    </source>
</reference>
<evidence type="ECO:0000256" key="10">
    <source>
        <dbReference type="ARBA" id="ARBA00023170"/>
    </source>
</evidence>
<evidence type="ECO:0000256" key="9">
    <source>
        <dbReference type="ARBA" id="ARBA00023136"/>
    </source>
</evidence>
<evidence type="ECO:0000313" key="21">
    <source>
        <dbReference type="EnsemblPlants" id="KQJ90319"/>
    </source>
</evidence>
<keyword evidence="11" id="KW-0325">Glycoprotein</keyword>
<proteinExistence type="inferred from homology"/>
<dbReference type="CDD" id="cd19990">
    <property type="entry name" value="PBP1_GABAb_receptor_plant"/>
    <property type="match status" value="1"/>
</dbReference>
<dbReference type="Pfam" id="PF01094">
    <property type="entry name" value="ANF_receptor"/>
    <property type="match status" value="1"/>
</dbReference>
<dbReference type="Gramene" id="KQJ90319">
    <property type="protein sequence ID" value="KQJ90319"/>
    <property type="gene ID" value="BRADI_4g30820v3"/>
</dbReference>
<dbReference type="EnsemblPlants" id="KQJ90319">
    <property type="protein sequence ID" value="KQJ90319"/>
    <property type="gene ID" value="BRADI_4g30820v3"/>
</dbReference>
<dbReference type="CDD" id="cd13686">
    <property type="entry name" value="GluR_Plant"/>
    <property type="match status" value="1"/>
</dbReference>
<keyword evidence="9 15" id="KW-0472">Membrane</keyword>
<dbReference type="KEGG" id="bdi:100835570"/>
<dbReference type="Gene3D" id="3.40.190.10">
    <property type="entry name" value="Periplasmic binding protein-like II"/>
    <property type="match status" value="3"/>
</dbReference>
<comment type="similarity">
    <text evidence="2 15">Belongs to the glutamate-gated ion channel (TC 1.A.10.1) family.</text>
</comment>
<dbReference type="OrthoDB" id="5984008at2759"/>
<evidence type="ECO:0000256" key="18">
    <source>
        <dbReference type="SAM" id="SignalP"/>
    </source>
</evidence>
<dbReference type="InterPro" id="IPR001828">
    <property type="entry name" value="ANF_lig-bd_rcpt"/>
</dbReference>
<dbReference type="InterPro" id="IPR019594">
    <property type="entry name" value="Glu/Gly-bd"/>
</dbReference>
<dbReference type="FunFam" id="3.40.190.10:FF:000217">
    <property type="entry name" value="Glutamate receptor"/>
    <property type="match status" value="1"/>
</dbReference>
<evidence type="ECO:0000313" key="20">
    <source>
        <dbReference type="EMBL" id="KQJ90319.1"/>
    </source>
</evidence>
<keyword evidence="6 18" id="KW-0732">Signal</keyword>
<feature type="domain" description="Ionotropic glutamate receptor C-terminal" evidence="19">
    <location>
        <begin position="456"/>
        <end position="803"/>
    </location>
</feature>
<keyword evidence="22" id="KW-1185">Reference proteome</keyword>
<dbReference type="GO" id="GO:0015276">
    <property type="term" value="F:ligand-gated monoatomic ion channel activity"/>
    <property type="evidence" value="ECO:0000318"/>
    <property type="project" value="GO_Central"/>
</dbReference>
<dbReference type="FunFam" id="3.40.50.2300:FF:000195">
    <property type="entry name" value="Glutamate receptor"/>
    <property type="match status" value="1"/>
</dbReference>
<reference evidence="21" key="3">
    <citation type="submission" date="2018-08" db="UniProtKB">
        <authorList>
            <consortium name="EnsemblPlants"/>
        </authorList>
    </citation>
    <scope>IDENTIFICATION</scope>
    <source>
        <strain evidence="21">cv. Bd21</strain>
    </source>
</reference>
<dbReference type="GeneID" id="100835570"/>
<dbReference type="AlphaFoldDB" id="I1IQA7"/>
<keyword evidence="13 15" id="KW-0407">Ion channel</keyword>
<dbReference type="Pfam" id="PF10613">
    <property type="entry name" value="Lig_chan-Glu_bd"/>
    <property type="match status" value="1"/>
</dbReference>
<keyword evidence="12 15" id="KW-1071">Ligand-gated ion channel</keyword>
<keyword evidence="5 17" id="KW-0812">Transmembrane</keyword>
<evidence type="ECO:0000256" key="17">
    <source>
        <dbReference type="SAM" id="Phobius"/>
    </source>
</evidence>
<sequence>MEKAPRAILFLLLIVHFGVATTSKGGEFHVGVILDLGSLVGKVARTSVALAVEDFYSVHPNYSTKLVLHIRDSMGSDVQAASAAIELLENHKVQAIIGPQKSSEAVFISNIGNITQVPTVSFTATSPSLTSDSMPYFVRATLNDSAQVNSIALLIKAYGWREVVPVYDDTDYGRGILPSLVDALQEIDARVPYRSVVPSSATSEIITQELYKLKAMQTRVFIVHMSPTMTSLLFTKAKEVGMMNKGFVWITTDGISNIIDSLNPSVIEAMNGVLGVRYHFPKSNELDNFSIKWNRMYQRDNPDESPFNKLSIVGLWGYDTIRALAQAAEKAGISSATNQQPQSIKNSTCLESMVISTNGPDILTAIVQNKFRGISGDFDLTNRQLKVSVFQIINVVGRGWREIGFWTVNGGLSRQFNQTGMKITEPASLIDLNPVIWPGESTETPRGWEIPTVGKKLRVGVRTSIYQELIKTFKDPVTDATKASGLTVDIFEEAVKRLPFALTYDYEAFDSADPPSTGSYDDFVNQVYLQKYDIAVADTTITYNRSLYVDFTVPYTESGVGMIVPVKESMIKNMWIFLKPLSAGMWFGGIIFFMYTGVVVWFLEYLNGNEHIHGPFSLKQLGITMFFSISEEKEKLERVLSRIVIRVWMFVLLVLTSSYTASFASMLTVHQLSPTVTDVHELQKKGEYVGFHNGSYVGGLLLDIGFDRSKIRAYDTPDDLYGALSKGSKNGGIAALVLEAPYIKHFLAKYNKGYTMVGPIYKSAGFAFALPKNSPLRAEISRAILSITGGDTIIQIEKKWVDHNSHQNDDTIDGSDAITFQSFGGLFLLTGIVTACSLFVAVLMNHYKKYQKNAASRGDNQNECGHEKRGESGDSQGEQRDQNINDIEKQEPLQVSHSLNTNGDKLPDSENNDICCRCTQNNKATSLTHIGSEIIHRGDKSTRSLSGSKLVPS</sequence>
<dbReference type="SUPFAM" id="SSF53850">
    <property type="entry name" value="Periplasmic binding protein-like II"/>
    <property type="match status" value="1"/>
</dbReference>
<dbReference type="SUPFAM" id="SSF53822">
    <property type="entry name" value="Periplasmic binding protein-like I"/>
    <property type="match status" value="1"/>
</dbReference>
<dbReference type="FunFam" id="3.40.190.10:FF:000103">
    <property type="entry name" value="Glutamate receptor"/>
    <property type="match status" value="1"/>
</dbReference>
<feature type="transmembrane region" description="Helical" evidence="17">
    <location>
        <begin position="643"/>
        <end position="667"/>
    </location>
</feature>
<evidence type="ECO:0000256" key="5">
    <source>
        <dbReference type="ARBA" id="ARBA00022692"/>
    </source>
</evidence>
<dbReference type="ExpressionAtlas" id="I1IQA7">
    <property type="expression patterns" value="baseline"/>
</dbReference>
<feature type="transmembrane region" description="Helical" evidence="17">
    <location>
        <begin position="583"/>
        <end position="603"/>
    </location>
</feature>
<name>I1IQA7_BRADI</name>
<gene>
    <name evidence="21" type="primary">LOC100835570</name>
    <name evidence="20" type="ORF">BRADI_4g30820v3</name>
</gene>
<evidence type="ECO:0000256" key="7">
    <source>
        <dbReference type="ARBA" id="ARBA00022989"/>
    </source>
</evidence>
<dbReference type="PANTHER" id="PTHR34836">
    <property type="entry name" value="OS06G0188250 PROTEIN"/>
    <property type="match status" value="1"/>
</dbReference>
<dbReference type="InterPro" id="IPR028082">
    <property type="entry name" value="Peripla_BP_I"/>
</dbReference>
<feature type="transmembrane region" description="Helical" evidence="17">
    <location>
        <begin position="823"/>
        <end position="844"/>
    </location>
</feature>
<dbReference type="InterPro" id="IPR044440">
    <property type="entry name" value="GABAb_receptor_plant_PBP1"/>
</dbReference>
<dbReference type="InterPro" id="IPR000337">
    <property type="entry name" value="GPCR_3"/>
</dbReference>
<feature type="compositionally biased region" description="Basic and acidic residues" evidence="16">
    <location>
        <begin position="864"/>
        <end position="880"/>
    </location>
</feature>
<dbReference type="GO" id="GO:0004930">
    <property type="term" value="F:G protein-coupled receptor activity"/>
    <property type="evidence" value="ECO:0007669"/>
    <property type="project" value="InterPro"/>
</dbReference>
<keyword evidence="8 15" id="KW-0406">Ion transport</keyword>
<dbReference type="eggNOG" id="KOG1052">
    <property type="taxonomic scope" value="Eukaryota"/>
</dbReference>
<dbReference type="RefSeq" id="XP_014758530.2">
    <property type="nucleotide sequence ID" value="XM_014903044.2"/>
</dbReference>
<dbReference type="EMBL" id="CM000883">
    <property type="protein sequence ID" value="KQJ90319.1"/>
    <property type="molecule type" value="Genomic_DNA"/>
</dbReference>
<evidence type="ECO:0000256" key="14">
    <source>
        <dbReference type="ARBA" id="ARBA00049638"/>
    </source>
</evidence>
<evidence type="ECO:0000256" key="16">
    <source>
        <dbReference type="SAM" id="MobiDB-lite"/>
    </source>
</evidence>
<reference evidence="20" key="2">
    <citation type="submission" date="2017-06" db="EMBL/GenBank/DDBJ databases">
        <title>WGS assembly of Brachypodium distachyon.</title>
        <authorList>
            <consortium name="The International Brachypodium Initiative"/>
            <person name="Lucas S."/>
            <person name="Harmon-Smith M."/>
            <person name="Lail K."/>
            <person name="Tice H."/>
            <person name="Grimwood J."/>
            <person name="Bruce D."/>
            <person name="Barry K."/>
            <person name="Shu S."/>
            <person name="Lindquist E."/>
            <person name="Wang M."/>
            <person name="Pitluck S."/>
            <person name="Vogel J.P."/>
            <person name="Garvin D.F."/>
            <person name="Mockler T.C."/>
            <person name="Schmutz J."/>
            <person name="Rokhsar D."/>
            <person name="Bevan M.W."/>
        </authorList>
    </citation>
    <scope>NUCLEOTIDE SEQUENCE</scope>
    <source>
        <strain evidence="20">Bd21</strain>
    </source>
</reference>
<dbReference type="PRINTS" id="PR00248">
    <property type="entry name" value="GPCRMGR"/>
</dbReference>
<dbReference type="Gene3D" id="3.40.50.2300">
    <property type="match status" value="3"/>
</dbReference>
<dbReference type="FunFam" id="1.10.287.70:FF:000037">
    <property type="entry name" value="Glutamate receptor"/>
    <property type="match status" value="1"/>
</dbReference>